<dbReference type="PROSITE" id="PS50045">
    <property type="entry name" value="SIGMA54_INTERACT_4"/>
    <property type="match status" value="1"/>
</dbReference>
<dbReference type="GO" id="GO:0006355">
    <property type="term" value="P:regulation of DNA-templated transcription"/>
    <property type="evidence" value="ECO:0007669"/>
    <property type="project" value="InterPro"/>
</dbReference>
<dbReference type="Gene3D" id="3.30.450.40">
    <property type="match status" value="1"/>
</dbReference>
<dbReference type="EMBL" id="JABBNB010000020">
    <property type="protein sequence ID" value="NMO03191.1"/>
    <property type="molecule type" value="Genomic_DNA"/>
</dbReference>
<evidence type="ECO:0000256" key="4">
    <source>
        <dbReference type="ARBA" id="ARBA00023163"/>
    </source>
</evidence>
<keyword evidence="8" id="KW-1185">Reference proteome</keyword>
<feature type="domain" description="Sigma-54 factor interaction" evidence="6">
    <location>
        <begin position="402"/>
        <end position="462"/>
    </location>
</feature>
<accession>A0A848L3N4</accession>
<sequence>MSAIGAFREPIAQSWHRATSAGLDPEAVFDQVVQGEVDQAGPLLAAALPVLNELTTRLEGSDYSSLLVDRQGRVAHRWCDDRDSLRAFDALGLEVGTSLVEELVGTNAPGTVLETRRSMSVNSVEHFAVPLRQFSCYGHPIFHPTTRRIEGVLDLSVLADTTNPLLPALVAGAVADIEQRLLDGGRASDRELLAAFQRQSGRRRAVVAIGHDLLMSNQAAMAMLGTADFALLKIIAGDVRDDSSITITLESGVEATVRAARVGGTRTGALLEIEGLHKRSVGGRPALPRSQEPILISGPPGSGRSTQVRQIARTRPLAVLSAASALLDGPAAWVRDFDAAVGTGQGLVCVDGVDLLDDDVLAVVMNRLGDGSRIAQLILVSGPVENLTGRAAALAGLCTERVELLPLANRVSELPRVVSTMIRAVGGPATLHLTPGALQTLAAQPWPGNLRELRTVVEYVVGRRSDGAITVDDLPEAYRSSGPARQMAPIERAERSAIIAALRENDGNKVRTAESLGISRTTLYAKMRSLRISTY</sequence>
<keyword evidence="2" id="KW-0067">ATP-binding</keyword>
<keyword evidence="1" id="KW-0547">Nucleotide-binding</keyword>
<dbReference type="InterPro" id="IPR025944">
    <property type="entry name" value="Sigma_54_int_dom_CS"/>
</dbReference>
<dbReference type="InterPro" id="IPR002078">
    <property type="entry name" value="Sigma_54_int"/>
</dbReference>
<evidence type="ECO:0000256" key="1">
    <source>
        <dbReference type="ARBA" id="ARBA00022741"/>
    </source>
</evidence>
<dbReference type="Gene3D" id="1.10.10.60">
    <property type="entry name" value="Homeodomain-like"/>
    <property type="match status" value="1"/>
</dbReference>
<dbReference type="InterPro" id="IPR058031">
    <property type="entry name" value="AAA_lid_NorR"/>
</dbReference>
<evidence type="ECO:0000313" key="7">
    <source>
        <dbReference type="EMBL" id="NMO03191.1"/>
    </source>
</evidence>
<protein>
    <submittedName>
        <fullName evidence="7">Transcriptional regulator</fullName>
    </submittedName>
</protein>
<feature type="region of interest" description="Disordered" evidence="5">
    <location>
        <begin position="282"/>
        <end position="305"/>
    </location>
</feature>
<dbReference type="Gene3D" id="1.10.8.60">
    <property type="match status" value="1"/>
</dbReference>
<keyword evidence="3" id="KW-0805">Transcription regulation</keyword>
<evidence type="ECO:0000256" key="5">
    <source>
        <dbReference type="SAM" id="MobiDB-lite"/>
    </source>
</evidence>
<reference evidence="7 8" key="1">
    <citation type="submission" date="2020-04" db="EMBL/GenBank/DDBJ databases">
        <title>Gordonia sp. nov. TBRC 11910.</title>
        <authorList>
            <person name="Suriyachadkun C."/>
        </authorList>
    </citation>
    <scope>NUCLEOTIDE SEQUENCE [LARGE SCALE GENOMIC DNA]</scope>
    <source>
        <strain evidence="7 8">TBRC 11910</strain>
    </source>
</reference>
<dbReference type="Proteomes" id="UP000550729">
    <property type="component" value="Unassembled WGS sequence"/>
</dbReference>
<evidence type="ECO:0000259" key="6">
    <source>
        <dbReference type="PROSITE" id="PS50045"/>
    </source>
</evidence>
<dbReference type="GO" id="GO:0043565">
    <property type="term" value="F:sequence-specific DNA binding"/>
    <property type="evidence" value="ECO:0007669"/>
    <property type="project" value="InterPro"/>
</dbReference>
<dbReference type="Pfam" id="PF02954">
    <property type="entry name" value="HTH_8"/>
    <property type="match status" value="1"/>
</dbReference>
<dbReference type="PROSITE" id="PS00688">
    <property type="entry name" value="SIGMA54_INTERACT_3"/>
    <property type="match status" value="1"/>
</dbReference>
<gene>
    <name evidence="7" type="ORF">HH308_18415</name>
</gene>
<organism evidence="7 8">
    <name type="scientific">Gordonia asplenii</name>
    <dbReference type="NCBI Taxonomy" id="2725283"/>
    <lineage>
        <taxon>Bacteria</taxon>
        <taxon>Bacillati</taxon>
        <taxon>Actinomycetota</taxon>
        <taxon>Actinomycetes</taxon>
        <taxon>Mycobacteriales</taxon>
        <taxon>Gordoniaceae</taxon>
        <taxon>Gordonia</taxon>
    </lineage>
</organism>
<dbReference type="InterPro" id="IPR002197">
    <property type="entry name" value="HTH_Fis"/>
</dbReference>
<keyword evidence="4" id="KW-0804">Transcription</keyword>
<dbReference type="InterPro" id="IPR009057">
    <property type="entry name" value="Homeodomain-like_sf"/>
</dbReference>
<evidence type="ECO:0000256" key="3">
    <source>
        <dbReference type="ARBA" id="ARBA00023015"/>
    </source>
</evidence>
<dbReference type="Pfam" id="PF25601">
    <property type="entry name" value="AAA_lid_14"/>
    <property type="match status" value="1"/>
</dbReference>
<evidence type="ECO:0000313" key="8">
    <source>
        <dbReference type="Proteomes" id="UP000550729"/>
    </source>
</evidence>
<proteinExistence type="predicted"/>
<dbReference type="InterPro" id="IPR029016">
    <property type="entry name" value="GAF-like_dom_sf"/>
</dbReference>
<name>A0A848L3N4_9ACTN</name>
<dbReference type="GO" id="GO:0005524">
    <property type="term" value="F:ATP binding"/>
    <property type="evidence" value="ECO:0007669"/>
    <property type="project" value="UniProtKB-KW"/>
</dbReference>
<dbReference type="SUPFAM" id="SSF46689">
    <property type="entry name" value="Homeodomain-like"/>
    <property type="match status" value="1"/>
</dbReference>
<dbReference type="SUPFAM" id="SSF52540">
    <property type="entry name" value="P-loop containing nucleoside triphosphate hydrolases"/>
    <property type="match status" value="2"/>
</dbReference>
<dbReference type="AlphaFoldDB" id="A0A848L3N4"/>
<dbReference type="PANTHER" id="PTHR32071">
    <property type="entry name" value="TRANSCRIPTIONAL REGULATORY PROTEIN"/>
    <property type="match status" value="1"/>
</dbReference>
<dbReference type="PRINTS" id="PR01590">
    <property type="entry name" value="HTHFIS"/>
</dbReference>
<dbReference type="PANTHER" id="PTHR32071:SF122">
    <property type="entry name" value="SIGMA FACTOR"/>
    <property type="match status" value="1"/>
</dbReference>
<comment type="caution">
    <text evidence="7">The sequence shown here is derived from an EMBL/GenBank/DDBJ whole genome shotgun (WGS) entry which is preliminary data.</text>
</comment>
<dbReference type="InterPro" id="IPR027417">
    <property type="entry name" value="P-loop_NTPase"/>
</dbReference>
<evidence type="ECO:0000256" key="2">
    <source>
        <dbReference type="ARBA" id="ARBA00022840"/>
    </source>
</evidence>